<name>A0ABZ2JY25_9BACT</name>
<keyword evidence="3" id="KW-0378">Hydrolase</keyword>
<dbReference type="Pfam" id="PF00561">
    <property type="entry name" value="Abhydrolase_1"/>
    <property type="match status" value="1"/>
</dbReference>
<sequence>MHSNRPIRLIARTLLLSATLFATACSQPKSPEPGVQTEPPENPLAVGQHTTMIGGYPIAYHVHGSGPVVFAHPGGPGGGWSYLRMPEVEKFATVVYIEPIGTGASGRLPDPANYSRSLDVANVDGLRAHLGMQKITLLGHSYGGFVALTYALTYPDHVGALVLYDTSAMTGPDFGKDVAANMEWFKNEPWFADASKAFDDIDTARTDQELTAFVKRAVPFYIGHWTERHEALEGKLPPLEFFVERSHRQKANVPQVRVVKGGQPYDVRPRLGEIKVPTLIIVGEKDFICSAKMADILHQGISSSRLTVLAGIGHLGHVETPQEYARPVREFLAQLGK</sequence>
<accession>A0ABZ2JY25</accession>
<dbReference type="PRINTS" id="PR00412">
    <property type="entry name" value="EPOXHYDRLASE"/>
</dbReference>
<dbReference type="Gene3D" id="3.40.50.1820">
    <property type="entry name" value="alpha/beta hydrolase"/>
    <property type="match status" value="1"/>
</dbReference>
<dbReference type="PANTHER" id="PTHR43798">
    <property type="entry name" value="MONOACYLGLYCEROL LIPASE"/>
    <property type="match status" value="1"/>
</dbReference>
<keyword evidence="1" id="KW-0732">Signal</keyword>
<evidence type="ECO:0000259" key="2">
    <source>
        <dbReference type="Pfam" id="PF00561"/>
    </source>
</evidence>
<feature type="signal peptide" evidence="1">
    <location>
        <begin position="1"/>
        <end position="24"/>
    </location>
</feature>
<dbReference type="InterPro" id="IPR000639">
    <property type="entry name" value="Epox_hydrolase-like"/>
</dbReference>
<dbReference type="InterPro" id="IPR029058">
    <property type="entry name" value="AB_hydrolase_fold"/>
</dbReference>
<dbReference type="InterPro" id="IPR000073">
    <property type="entry name" value="AB_hydrolase_1"/>
</dbReference>
<dbReference type="PROSITE" id="PS51257">
    <property type="entry name" value="PROKAR_LIPOPROTEIN"/>
    <property type="match status" value="1"/>
</dbReference>
<dbReference type="EMBL" id="CP089982">
    <property type="protein sequence ID" value="WXA90175.1"/>
    <property type="molecule type" value="Genomic_DNA"/>
</dbReference>
<dbReference type="RefSeq" id="WP_394840788.1">
    <property type="nucleotide sequence ID" value="NZ_CP089982.1"/>
</dbReference>
<dbReference type="PANTHER" id="PTHR43798:SF33">
    <property type="entry name" value="HYDROLASE, PUTATIVE (AFU_ORTHOLOGUE AFUA_2G14860)-RELATED"/>
    <property type="match status" value="1"/>
</dbReference>
<evidence type="ECO:0000256" key="1">
    <source>
        <dbReference type="SAM" id="SignalP"/>
    </source>
</evidence>
<gene>
    <name evidence="3" type="ORF">LZC95_27400</name>
</gene>
<evidence type="ECO:0000313" key="4">
    <source>
        <dbReference type="Proteomes" id="UP001379533"/>
    </source>
</evidence>
<organism evidence="3 4">
    <name type="scientific">Pendulispora brunnea</name>
    <dbReference type="NCBI Taxonomy" id="2905690"/>
    <lineage>
        <taxon>Bacteria</taxon>
        <taxon>Pseudomonadati</taxon>
        <taxon>Myxococcota</taxon>
        <taxon>Myxococcia</taxon>
        <taxon>Myxococcales</taxon>
        <taxon>Sorangiineae</taxon>
        <taxon>Pendulisporaceae</taxon>
        <taxon>Pendulispora</taxon>
    </lineage>
</organism>
<evidence type="ECO:0000313" key="3">
    <source>
        <dbReference type="EMBL" id="WXA90175.1"/>
    </source>
</evidence>
<protein>
    <submittedName>
        <fullName evidence="3">Alpha/beta hydrolase</fullName>
    </submittedName>
</protein>
<keyword evidence="4" id="KW-1185">Reference proteome</keyword>
<dbReference type="Proteomes" id="UP001379533">
    <property type="component" value="Chromosome"/>
</dbReference>
<feature type="chain" id="PRO_5045388630" evidence="1">
    <location>
        <begin position="25"/>
        <end position="337"/>
    </location>
</feature>
<proteinExistence type="predicted"/>
<feature type="domain" description="AB hydrolase-1" evidence="2">
    <location>
        <begin position="67"/>
        <end position="188"/>
    </location>
</feature>
<dbReference type="SUPFAM" id="SSF53474">
    <property type="entry name" value="alpha/beta-Hydrolases"/>
    <property type="match status" value="1"/>
</dbReference>
<dbReference type="InterPro" id="IPR050266">
    <property type="entry name" value="AB_hydrolase_sf"/>
</dbReference>
<reference evidence="3 4" key="1">
    <citation type="submission" date="2021-12" db="EMBL/GenBank/DDBJ databases">
        <title>Discovery of the Pendulisporaceae a myxobacterial family with distinct sporulation behavior and unique specialized metabolism.</title>
        <authorList>
            <person name="Garcia R."/>
            <person name="Popoff A."/>
            <person name="Bader C.D."/>
            <person name="Loehr J."/>
            <person name="Walesch S."/>
            <person name="Walt C."/>
            <person name="Boldt J."/>
            <person name="Bunk B."/>
            <person name="Haeckl F.J.F.P.J."/>
            <person name="Gunesch A.P."/>
            <person name="Birkelbach J."/>
            <person name="Nuebel U."/>
            <person name="Pietschmann T."/>
            <person name="Bach T."/>
            <person name="Mueller R."/>
        </authorList>
    </citation>
    <scope>NUCLEOTIDE SEQUENCE [LARGE SCALE GENOMIC DNA]</scope>
    <source>
        <strain evidence="3 4">MSr12523</strain>
    </source>
</reference>
<dbReference type="GO" id="GO:0016787">
    <property type="term" value="F:hydrolase activity"/>
    <property type="evidence" value="ECO:0007669"/>
    <property type="project" value="UniProtKB-KW"/>
</dbReference>